<comment type="caution">
    <text evidence="1">The sequence shown here is derived from an EMBL/GenBank/DDBJ whole genome shotgun (WGS) entry which is preliminary data.</text>
</comment>
<keyword evidence="2" id="KW-1185">Reference proteome</keyword>
<evidence type="ECO:0000313" key="2">
    <source>
        <dbReference type="Proteomes" id="UP001595847"/>
    </source>
</evidence>
<reference evidence="2" key="1">
    <citation type="journal article" date="2019" name="Int. J. Syst. Evol. Microbiol.">
        <title>The Global Catalogue of Microorganisms (GCM) 10K type strain sequencing project: providing services to taxonomists for standard genome sequencing and annotation.</title>
        <authorList>
            <consortium name="The Broad Institute Genomics Platform"/>
            <consortium name="The Broad Institute Genome Sequencing Center for Infectious Disease"/>
            <person name="Wu L."/>
            <person name="Ma J."/>
        </authorList>
    </citation>
    <scope>NUCLEOTIDE SEQUENCE [LARGE SCALE GENOMIC DNA]</scope>
    <source>
        <strain evidence="2">TBRC 1826</strain>
    </source>
</reference>
<protein>
    <submittedName>
        <fullName evidence="1">Uncharacterized protein</fullName>
    </submittedName>
</protein>
<gene>
    <name evidence="1" type="ORF">ACFOVU_00995</name>
</gene>
<dbReference type="Proteomes" id="UP001595847">
    <property type="component" value="Unassembled WGS sequence"/>
</dbReference>
<organism evidence="1 2">
    <name type="scientific">Nocardiopsis sediminis</name>
    <dbReference type="NCBI Taxonomy" id="1778267"/>
    <lineage>
        <taxon>Bacteria</taxon>
        <taxon>Bacillati</taxon>
        <taxon>Actinomycetota</taxon>
        <taxon>Actinomycetes</taxon>
        <taxon>Streptosporangiales</taxon>
        <taxon>Nocardiopsidaceae</taxon>
        <taxon>Nocardiopsis</taxon>
    </lineage>
</organism>
<proteinExistence type="predicted"/>
<dbReference type="RefSeq" id="WP_378529346.1">
    <property type="nucleotide sequence ID" value="NZ_JBHSBH010000002.1"/>
</dbReference>
<dbReference type="EMBL" id="JBHSBH010000002">
    <property type="protein sequence ID" value="MFC3994474.1"/>
    <property type="molecule type" value="Genomic_DNA"/>
</dbReference>
<evidence type="ECO:0000313" key="1">
    <source>
        <dbReference type="EMBL" id="MFC3994474.1"/>
    </source>
</evidence>
<sequence>MTDTTTATPSAADSPPAPLGVHTVAVAGDQTAQVISELFGCRTRSTLLDSYAPGEPQWLLAELGDGRITGGCPAQAWRFSGDDPETAALSAPLLAPDCGDAWRLLDAVLFSPSAQIHIAEGAEAAWVSHDSADAAALAPWLRPRDRSFLLTGWRARPGSPNRHSRTLEGDVPFSIGRELSGSTACHPVTWQDFEVEWPAAASGTDQRTPVSVGSWVSVREYWAEDPVTGAVGVAFHRLTGYHAGPKPTAPLGIDEPDAV</sequence>
<name>A0ABV8FGN6_9ACTN</name>
<accession>A0ABV8FGN6</accession>